<evidence type="ECO:0000256" key="2">
    <source>
        <dbReference type="SAM" id="Phobius"/>
    </source>
</evidence>
<evidence type="ECO:0000313" key="4">
    <source>
        <dbReference type="Proteomes" id="UP001163850"/>
    </source>
</evidence>
<comment type="caution">
    <text evidence="3">The sequence shown here is derived from an EMBL/GenBank/DDBJ whole genome shotgun (WGS) entry which is preliminary data.</text>
</comment>
<feature type="coiled-coil region" evidence="1">
    <location>
        <begin position="72"/>
        <end position="108"/>
    </location>
</feature>
<sequence>MSTLLSGVNFVSRAHASAVDLQSLDDPFELYTIKGEIIFALVCVCLAGAVIGTLTVIGDIAVFAWNQLCRYALELRAKLQSKAEELKLREEEIRLREEQIRLRERELAQHSTLQIDADIQLTERLAQVFEYCAYTSRARAHELEIQRELFADSAMQDESGGNRHHL</sequence>
<keyword evidence="2" id="KW-0812">Transmembrane</keyword>
<accession>A0AA38PVZ7</accession>
<reference evidence="3" key="1">
    <citation type="submission" date="2022-08" db="EMBL/GenBank/DDBJ databases">
        <authorList>
            <consortium name="DOE Joint Genome Institute"/>
            <person name="Min B."/>
            <person name="Riley R."/>
            <person name="Sierra-Patev S."/>
            <person name="Naranjo-Ortiz M."/>
            <person name="Looney B."/>
            <person name="Konkel Z."/>
            <person name="Slot J.C."/>
            <person name="Sakamoto Y."/>
            <person name="Steenwyk J.L."/>
            <person name="Rokas A."/>
            <person name="Carro J."/>
            <person name="Camarero S."/>
            <person name="Ferreira P."/>
            <person name="Molpeceres G."/>
            <person name="Ruiz-Duenas F.J."/>
            <person name="Serrano A."/>
            <person name="Henrissat B."/>
            <person name="Drula E."/>
            <person name="Hughes K.W."/>
            <person name="Mata J.L."/>
            <person name="Ishikawa N.K."/>
            <person name="Vargas-Isla R."/>
            <person name="Ushijima S."/>
            <person name="Smith C.A."/>
            <person name="Ahrendt S."/>
            <person name="Andreopoulos W."/>
            <person name="He G."/>
            <person name="Labutti K."/>
            <person name="Lipzen A."/>
            <person name="Ng V."/>
            <person name="Sandor L."/>
            <person name="Barry K."/>
            <person name="Martinez A.T."/>
            <person name="Xiao Y."/>
            <person name="Gibbons J.G."/>
            <person name="Terashima K."/>
            <person name="Hibbett D.S."/>
            <person name="Grigoriev I.V."/>
        </authorList>
    </citation>
    <scope>NUCLEOTIDE SEQUENCE</scope>
    <source>
        <strain evidence="3">TFB7829</strain>
    </source>
</reference>
<keyword evidence="1" id="KW-0175">Coiled coil</keyword>
<gene>
    <name evidence="3" type="ORF">F5890DRAFT_1556009</name>
</gene>
<proteinExistence type="predicted"/>
<protein>
    <submittedName>
        <fullName evidence="3">Uncharacterized protein</fullName>
    </submittedName>
</protein>
<evidence type="ECO:0000313" key="3">
    <source>
        <dbReference type="EMBL" id="KAJ3982321.1"/>
    </source>
</evidence>
<keyword evidence="2" id="KW-1133">Transmembrane helix</keyword>
<organism evidence="3 4">
    <name type="scientific">Lentinula detonsa</name>
    <dbReference type="NCBI Taxonomy" id="2804962"/>
    <lineage>
        <taxon>Eukaryota</taxon>
        <taxon>Fungi</taxon>
        <taxon>Dikarya</taxon>
        <taxon>Basidiomycota</taxon>
        <taxon>Agaricomycotina</taxon>
        <taxon>Agaricomycetes</taxon>
        <taxon>Agaricomycetidae</taxon>
        <taxon>Agaricales</taxon>
        <taxon>Marasmiineae</taxon>
        <taxon>Omphalotaceae</taxon>
        <taxon>Lentinula</taxon>
    </lineage>
</organism>
<feature type="transmembrane region" description="Helical" evidence="2">
    <location>
        <begin position="37"/>
        <end position="65"/>
    </location>
</feature>
<name>A0AA38PVZ7_9AGAR</name>
<dbReference type="EMBL" id="MU802067">
    <property type="protein sequence ID" value="KAJ3982321.1"/>
    <property type="molecule type" value="Genomic_DNA"/>
</dbReference>
<dbReference type="AlphaFoldDB" id="A0AA38PVZ7"/>
<evidence type="ECO:0000256" key="1">
    <source>
        <dbReference type="SAM" id="Coils"/>
    </source>
</evidence>
<keyword evidence="2" id="KW-0472">Membrane</keyword>
<dbReference type="Proteomes" id="UP001163850">
    <property type="component" value="Unassembled WGS sequence"/>
</dbReference>